<dbReference type="AlphaFoldDB" id="T1AGK8"/>
<evidence type="ECO:0000313" key="1">
    <source>
        <dbReference type="EMBL" id="EQD59616.1"/>
    </source>
</evidence>
<gene>
    <name evidence="1" type="ORF">B1B_08135</name>
</gene>
<reference evidence="1" key="1">
    <citation type="submission" date="2013-08" db="EMBL/GenBank/DDBJ databases">
        <authorList>
            <person name="Mendez C."/>
            <person name="Richter M."/>
            <person name="Ferrer M."/>
            <person name="Sanchez J."/>
        </authorList>
    </citation>
    <scope>NUCLEOTIDE SEQUENCE</scope>
</reference>
<sequence length="99" mass="10948">MIQLAAERRIPQGVVFTRCGASAWAEPTPDQTSGAGLAAKRGRLSQRRIAEEAKARFTALVQSHDHDFGPTLAAEYLVQRHGFRYSVETPHQWMSEAGL</sequence>
<accession>T1AGK8</accession>
<dbReference type="EMBL" id="AUZY01005269">
    <property type="protein sequence ID" value="EQD59616.1"/>
    <property type="molecule type" value="Genomic_DNA"/>
</dbReference>
<comment type="caution">
    <text evidence="1">The sequence shown here is derived from an EMBL/GenBank/DDBJ whole genome shotgun (WGS) entry which is preliminary data.</text>
</comment>
<proteinExistence type="predicted"/>
<reference evidence="1" key="2">
    <citation type="journal article" date="2014" name="ISME J.">
        <title>Microbial stratification in low pH oxic and suboxic macroscopic growths along an acid mine drainage.</title>
        <authorList>
            <person name="Mendez-Garcia C."/>
            <person name="Mesa V."/>
            <person name="Sprenger R.R."/>
            <person name="Richter M."/>
            <person name="Diez M.S."/>
            <person name="Solano J."/>
            <person name="Bargiela R."/>
            <person name="Golyshina O.V."/>
            <person name="Manteca A."/>
            <person name="Ramos J.L."/>
            <person name="Gallego J.R."/>
            <person name="Llorente I."/>
            <person name="Martins Dos Santos V.A."/>
            <person name="Jensen O.N."/>
            <person name="Pelaez A.I."/>
            <person name="Sanchez J."/>
            <person name="Ferrer M."/>
        </authorList>
    </citation>
    <scope>NUCLEOTIDE SEQUENCE</scope>
</reference>
<name>T1AGK8_9ZZZZ</name>
<organism evidence="1">
    <name type="scientific">mine drainage metagenome</name>
    <dbReference type="NCBI Taxonomy" id="410659"/>
    <lineage>
        <taxon>unclassified sequences</taxon>
        <taxon>metagenomes</taxon>
        <taxon>ecological metagenomes</taxon>
    </lineage>
</organism>
<protein>
    <submittedName>
        <fullName evidence="1">Integrase catalytic region</fullName>
    </submittedName>
</protein>